<keyword evidence="4" id="KW-1185">Reference proteome</keyword>
<organism evidence="3 4">
    <name type="scientific">Tanacetum coccineum</name>
    <dbReference type="NCBI Taxonomy" id="301880"/>
    <lineage>
        <taxon>Eukaryota</taxon>
        <taxon>Viridiplantae</taxon>
        <taxon>Streptophyta</taxon>
        <taxon>Embryophyta</taxon>
        <taxon>Tracheophyta</taxon>
        <taxon>Spermatophyta</taxon>
        <taxon>Magnoliopsida</taxon>
        <taxon>eudicotyledons</taxon>
        <taxon>Gunneridae</taxon>
        <taxon>Pentapetalae</taxon>
        <taxon>asterids</taxon>
        <taxon>campanulids</taxon>
        <taxon>Asterales</taxon>
        <taxon>Asteraceae</taxon>
        <taxon>Asteroideae</taxon>
        <taxon>Anthemideae</taxon>
        <taxon>Anthemidinae</taxon>
        <taxon>Tanacetum</taxon>
    </lineage>
</organism>
<gene>
    <name evidence="3" type="ORF">Tco_1121508</name>
</gene>
<proteinExistence type="predicted"/>
<dbReference type="InterPro" id="IPR001878">
    <property type="entry name" value="Znf_CCHC"/>
</dbReference>
<dbReference type="InterPro" id="IPR036875">
    <property type="entry name" value="Znf_CCHC_sf"/>
</dbReference>
<keyword evidence="1" id="KW-0862">Zinc</keyword>
<dbReference type="Gene3D" id="4.10.60.10">
    <property type="entry name" value="Zinc finger, CCHC-type"/>
    <property type="match status" value="1"/>
</dbReference>
<accession>A0ABQ5IXW8</accession>
<reference evidence="3" key="1">
    <citation type="journal article" date="2022" name="Int. J. Mol. Sci.">
        <title>Draft Genome of Tanacetum Coccineum: Genomic Comparison of Closely Related Tanacetum-Family Plants.</title>
        <authorList>
            <person name="Yamashiro T."/>
            <person name="Shiraishi A."/>
            <person name="Nakayama K."/>
            <person name="Satake H."/>
        </authorList>
    </citation>
    <scope>NUCLEOTIDE SEQUENCE</scope>
</reference>
<keyword evidence="3" id="KW-0695">RNA-directed DNA polymerase</keyword>
<keyword evidence="1" id="KW-0863">Zinc-finger</keyword>
<keyword evidence="3" id="KW-0808">Transferase</keyword>
<evidence type="ECO:0000256" key="1">
    <source>
        <dbReference type="PROSITE-ProRule" id="PRU00047"/>
    </source>
</evidence>
<protein>
    <submittedName>
        <fullName evidence="3">Reverse transcriptase domain-containing protein</fullName>
    </submittedName>
</protein>
<dbReference type="SUPFAM" id="SSF57756">
    <property type="entry name" value="Retrovirus zinc finger-like domains"/>
    <property type="match status" value="1"/>
</dbReference>
<dbReference type="EMBL" id="BQNB010021313">
    <property type="protein sequence ID" value="GJU05078.1"/>
    <property type="molecule type" value="Genomic_DNA"/>
</dbReference>
<evidence type="ECO:0000313" key="3">
    <source>
        <dbReference type="EMBL" id="GJU05078.1"/>
    </source>
</evidence>
<keyword evidence="3" id="KW-0548">Nucleotidyltransferase</keyword>
<evidence type="ECO:0000313" key="4">
    <source>
        <dbReference type="Proteomes" id="UP001151760"/>
    </source>
</evidence>
<dbReference type="Proteomes" id="UP001151760">
    <property type="component" value="Unassembled WGS sequence"/>
</dbReference>
<keyword evidence="1" id="KW-0479">Metal-binding</keyword>
<evidence type="ECO:0000259" key="2">
    <source>
        <dbReference type="PROSITE" id="PS50158"/>
    </source>
</evidence>
<name>A0ABQ5IXW8_9ASTR</name>
<sequence>MDSKPKTMQDAIEFATELVDQKIRSLVDRQVENKRKLDDTLRNNQNQHQSFKRHNMARACTTGPKEKKVYDGSKPLFPKCNYHHDGQCAPKCTNCKRTDHLAQDCRSQPAAANNQRAPGVNQRVCTCFECGAQGHYKRDCPKLKSKNQGNQAVLS</sequence>
<dbReference type="SMART" id="SM00343">
    <property type="entry name" value="ZnF_C2HC"/>
    <property type="match status" value="2"/>
</dbReference>
<dbReference type="GO" id="GO:0003964">
    <property type="term" value="F:RNA-directed DNA polymerase activity"/>
    <property type="evidence" value="ECO:0007669"/>
    <property type="project" value="UniProtKB-KW"/>
</dbReference>
<dbReference type="PROSITE" id="PS50158">
    <property type="entry name" value="ZF_CCHC"/>
    <property type="match status" value="1"/>
</dbReference>
<dbReference type="Pfam" id="PF00098">
    <property type="entry name" value="zf-CCHC"/>
    <property type="match status" value="2"/>
</dbReference>
<comment type="caution">
    <text evidence="3">The sequence shown here is derived from an EMBL/GenBank/DDBJ whole genome shotgun (WGS) entry which is preliminary data.</text>
</comment>
<feature type="domain" description="CCHC-type" evidence="2">
    <location>
        <begin position="127"/>
        <end position="142"/>
    </location>
</feature>
<reference evidence="3" key="2">
    <citation type="submission" date="2022-01" db="EMBL/GenBank/DDBJ databases">
        <authorList>
            <person name="Yamashiro T."/>
            <person name="Shiraishi A."/>
            <person name="Satake H."/>
            <person name="Nakayama K."/>
        </authorList>
    </citation>
    <scope>NUCLEOTIDE SEQUENCE</scope>
</reference>